<protein>
    <submittedName>
        <fullName evidence="1">Uncharacterized protein</fullName>
    </submittedName>
</protein>
<dbReference type="Proteomes" id="UP001283361">
    <property type="component" value="Unassembled WGS sequence"/>
</dbReference>
<proteinExistence type="predicted"/>
<reference evidence="1" key="1">
    <citation type="journal article" date="2023" name="G3 (Bethesda)">
        <title>A reference genome for the long-term kleptoplast-retaining sea slug Elysia crispata morphotype clarki.</title>
        <authorList>
            <person name="Eastman K.E."/>
            <person name="Pendleton A.L."/>
            <person name="Shaikh M.A."/>
            <person name="Suttiyut T."/>
            <person name="Ogas R."/>
            <person name="Tomko P."/>
            <person name="Gavelis G."/>
            <person name="Widhalm J.R."/>
            <person name="Wisecaver J.H."/>
        </authorList>
    </citation>
    <scope>NUCLEOTIDE SEQUENCE</scope>
    <source>
        <strain evidence="1">ECLA1</strain>
    </source>
</reference>
<evidence type="ECO:0000313" key="2">
    <source>
        <dbReference type="Proteomes" id="UP001283361"/>
    </source>
</evidence>
<dbReference type="AlphaFoldDB" id="A0AAE1B1N5"/>
<accession>A0AAE1B1N5</accession>
<gene>
    <name evidence="1" type="ORF">RRG08_057396</name>
</gene>
<evidence type="ECO:0000313" key="1">
    <source>
        <dbReference type="EMBL" id="KAK3797943.1"/>
    </source>
</evidence>
<name>A0AAE1B1N5_9GAST</name>
<dbReference type="EMBL" id="JAWDGP010000734">
    <property type="protein sequence ID" value="KAK3797943.1"/>
    <property type="molecule type" value="Genomic_DNA"/>
</dbReference>
<sequence length="169" mass="19330">MKKEENFRTENECEDKVEEDGMGQLAKLNQVEMEISKGFPGRLVCLNSWIWETIVDLTDKTLITSPLTAGHRPVYFWAQWSTPVPCDGQRCGTNFVQCSVKPSSPSRGQPTVTGSRGQRLARDAKIPDKSVWWCGGGWVIYPWLLRVRLIVKNKRVVYPCFSLHKTWIT</sequence>
<keyword evidence="2" id="KW-1185">Reference proteome</keyword>
<comment type="caution">
    <text evidence="1">The sequence shown here is derived from an EMBL/GenBank/DDBJ whole genome shotgun (WGS) entry which is preliminary data.</text>
</comment>
<organism evidence="1 2">
    <name type="scientific">Elysia crispata</name>
    <name type="common">lettuce slug</name>
    <dbReference type="NCBI Taxonomy" id="231223"/>
    <lineage>
        <taxon>Eukaryota</taxon>
        <taxon>Metazoa</taxon>
        <taxon>Spiralia</taxon>
        <taxon>Lophotrochozoa</taxon>
        <taxon>Mollusca</taxon>
        <taxon>Gastropoda</taxon>
        <taxon>Heterobranchia</taxon>
        <taxon>Euthyneura</taxon>
        <taxon>Panpulmonata</taxon>
        <taxon>Sacoglossa</taxon>
        <taxon>Placobranchoidea</taxon>
        <taxon>Plakobranchidae</taxon>
        <taxon>Elysia</taxon>
    </lineage>
</organism>